<name>X8A7K0_MYCXE</name>
<dbReference type="AlphaFoldDB" id="X8A7K0"/>
<reference evidence="1" key="1">
    <citation type="submission" date="2014-01" db="EMBL/GenBank/DDBJ databases">
        <authorList>
            <person name="Brown-Elliot B."/>
            <person name="Wallace R."/>
            <person name="Lenaerts A."/>
            <person name="Ordway D."/>
            <person name="DeGroote M.A."/>
            <person name="Parker T."/>
            <person name="Sizemore C."/>
            <person name="Tallon L.J."/>
            <person name="Sadzewicz L.K."/>
            <person name="Sengamalay N."/>
            <person name="Fraser C.M."/>
            <person name="Hine E."/>
            <person name="Shefchek K.A."/>
            <person name="Das S.P."/>
            <person name="Tettelin H."/>
        </authorList>
    </citation>
    <scope>NUCLEOTIDE SEQUENCE [LARGE SCALE GENOMIC DNA]</scope>
    <source>
        <strain evidence="1">4042</strain>
    </source>
</reference>
<accession>X8A7K0</accession>
<keyword evidence="1" id="KW-0449">Lipoprotein</keyword>
<dbReference type="PATRIC" id="fig|1299334.3.peg.6698"/>
<sequence>MAVAHLNVGCLLHRKFLTLAIAISGAACATCAQRSELGVKVVVRLVNAADVNAEPVGAVANAVCGRRAG</sequence>
<dbReference type="EMBL" id="JAOB01000062">
    <property type="protein sequence ID" value="EUA27852.1"/>
    <property type="molecule type" value="Genomic_DNA"/>
</dbReference>
<evidence type="ECO:0000313" key="1">
    <source>
        <dbReference type="EMBL" id="EUA27852.1"/>
    </source>
</evidence>
<protein>
    <submittedName>
        <fullName evidence="1">Putative lipoprotein</fullName>
    </submittedName>
</protein>
<organism evidence="1">
    <name type="scientific">Mycobacterium xenopi 4042</name>
    <dbReference type="NCBI Taxonomy" id="1299334"/>
    <lineage>
        <taxon>Bacteria</taxon>
        <taxon>Bacillati</taxon>
        <taxon>Actinomycetota</taxon>
        <taxon>Actinomycetes</taxon>
        <taxon>Mycobacteriales</taxon>
        <taxon>Mycobacteriaceae</taxon>
        <taxon>Mycobacterium</taxon>
    </lineage>
</organism>
<proteinExistence type="predicted"/>
<gene>
    <name evidence="1" type="ORF">I553_9203</name>
</gene>
<comment type="caution">
    <text evidence="1">The sequence shown here is derived from an EMBL/GenBank/DDBJ whole genome shotgun (WGS) entry which is preliminary data.</text>
</comment>